<feature type="compositionally biased region" description="Basic and acidic residues" evidence="7">
    <location>
        <begin position="186"/>
        <end position="197"/>
    </location>
</feature>
<dbReference type="PANTHER" id="PTHR33057:SF224">
    <property type="entry name" value="TRANSCRIPTION REPRESSOR"/>
    <property type="match status" value="1"/>
</dbReference>
<evidence type="ECO:0000256" key="1">
    <source>
        <dbReference type="ARBA" id="ARBA00004123"/>
    </source>
</evidence>
<comment type="function">
    <text evidence="6">Transcriptional repressor that regulates multiple aspects of plant growth and development.</text>
</comment>
<dbReference type="GO" id="GO:0045892">
    <property type="term" value="P:negative regulation of DNA-templated transcription"/>
    <property type="evidence" value="ECO:0007669"/>
    <property type="project" value="UniProtKB-UniRule"/>
</dbReference>
<keyword evidence="2 6" id="KW-0678">Repressor</keyword>
<evidence type="ECO:0000256" key="5">
    <source>
        <dbReference type="ARBA" id="ARBA00023242"/>
    </source>
</evidence>
<dbReference type="NCBIfam" id="TIGR01568">
    <property type="entry name" value="A_thal_3678"/>
    <property type="match status" value="1"/>
</dbReference>
<feature type="region of interest" description="Disordered" evidence="7">
    <location>
        <begin position="247"/>
        <end position="276"/>
    </location>
</feature>
<name>A0AAU9LK40_9ASTR</name>
<gene>
    <name evidence="9" type="ORF">LVIROSA_LOCUS1507</name>
</gene>
<proteinExistence type="predicted"/>
<dbReference type="Proteomes" id="UP001157418">
    <property type="component" value="Unassembled WGS sequence"/>
</dbReference>
<feature type="compositionally biased region" description="Gly residues" evidence="7">
    <location>
        <begin position="263"/>
        <end position="274"/>
    </location>
</feature>
<evidence type="ECO:0000259" key="8">
    <source>
        <dbReference type="PROSITE" id="PS51754"/>
    </source>
</evidence>
<evidence type="ECO:0000256" key="4">
    <source>
        <dbReference type="ARBA" id="ARBA00023163"/>
    </source>
</evidence>
<dbReference type="GO" id="GO:0005634">
    <property type="term" value="C:nucleus"/>
    <property type="evidence" value="ECO:0007669"/>
    <property type="project" value="UniProtKB-SubCell"/>
</dbReference>
<feature type="compositionally biased region" description="Low complexity" evidence="7">
    <location>
        <begin position="213"/>
        <end position="226"/>
    </location>
</feature>
<evidence type="ECO:0000313" key="10">
    <source>
        <dbReference type="Proteomes" id="UP001157418"/>
    </source>
</evidence>
<comment type="caution">
    <text evidence="9">The sequence shown here is derived from an EMBL/GenBank/DDBJ whole genome shotgun (WGS) entry which is preliminary data.</text>
</comment>
<dbReference type="PROSITE" id="PS51754">
    <property type="entry name" value="OVATE"/>
    <property type="match status" value="1"/>
</dbReference>
<keyword evidence="10" id="KW-1185">Reference proteome</keyword>
<dbReference type="InterPro" id="IPR006458">
    <property type="entry name" value="Ovate_C"/>
</dbReference>
<protein>
    <recommendedName>
        <fullName evidence="6">Transcription repressor</fullName>
    </recommendedName>
    <alternativeName>
        <fullName evidence="6">Ovate family protein</fullName>
    </alternativeName>
</protein>
<sequence length="380" mass="42523">MPVATSWSYKSSVSSFSSPNSVKMAKFKLRIFQSCRSKDPSDLPEHPVPAFQRHNIFTVDYPPTTAPLPISKHQPHRSSFKSHVSSAFGCGSKSGDQSDSEYFQWQEDEQWHVVAKIYDAESPRRKIYNSSVSGGDTDDDRFPLPLLPLPPVDKKKRRRGRRAKVNRLRNISTSSGDSGLFSSEYSIHEGGEDEALHGGDGGEVEDETETLISSSRSFSTDSSTDFNPQLETIRECAPISLSHRYKFNKKRNSSSKRSSRGHGNSGGGGGGGGMMMMMCKGSSGMSPEWGSPARLSVFKKLIPCKVEGKMKESFAVVKRSEDPFEDFKRSMMEMIMEKQMFEETDLEQLLQCFLSLNSRFHHGVIVEAFSEIWDTMFGDD</sequence>
<evidence type="ECO:0000256" key="7">
    <source>
        <dbReference type="SAM" id="MobiDB-lite"/>
    </source>
</evidence>
<dbReference type="Pfam" id="PF04844">
    <property type="entry name" value="Ovate"/>
    <property type="match status" value="1"/>
</dbReference>
<keyword evidence="3 6" id="KW-0805">Transcription regulation</keyword>
<dbReference type="AlphaFoldDB" id="A0AAU9LK40"/>
<dbReference type="InterPro" id="IPR038933">
    <property type="entry name" value="Ovate"/>
</dbReference>
<feature type="compositionally biased region" description="Basic residues" evidence="7">
    <location>
        <begin position="247"/>
        <end position="260"/>
    </location>
</feature>
<comment type="subcellular location">
    <subcellularLocation>
        <location evidence="1 6">Nucleus</location>
    </subcellularLocation>
</comment>
<dbReference type="PANTHER" id="PTHR33057">
    <property type="entry name" value="TRANSCRIPTION REPRESSOR OFP7-RELATED"/>
    <property type="match status" value="1"/>
</dbReference>
<evidence type="ECO:0000313" key="9">
    <source>
        <dbReference type="EMBL" id="CAH1413549.1"/>
    </source>
</evidence>
<feature type="compositionally biased region" description="Basic residues" evidence="7">
    <location>
        <begin position="154"/>
        <end position="167"/>
    </location>
</feature>
<dbReference type="EMBL" id="CAKMRJ010000001">
    <property type="protein sequence ID" value="CAH1413549.1"/>
    <property type="molecule type" value="Genomic_DNA"/>
</dbReference>
<organism evidence="9 10">
    <name type="scientific">Lactuca virosa</name>
    <dbReference type="NCBI Taxonomy" id="75947"/>
    <lineage>
        <taxon>Eukaryota</taxon>
        <taxon>Viridiplantae</taxon>
        <taxon>Streptophyta</taxon>
        <taxon>Embryophyta</taxon>
        <taxon>Tracheophyta</taxon>
        <taxon>Spermatophyta</taxon>
        <taxon>Magnoliopsida</taxon>
        <taxon>eudicotyledons</taxon>
        <taxon>Gunneridae</taxon>
        <taxon>Pentapetalae</taxon>
        <taxon>asterids</taxon>
        <taxon>campanulids</taxon>
        <taxon>Asterales</taxon>
        <taxon>Asteraceae</taxon>
        <taxon>Cichorioideae</taxon>
        <taxon>Cichorieae</taxon>
        <taxon>Lactucinae</taxon>
        <taxon>Lactuca</taxon>
    </lineage>
</organism>
<evidence type="ECO:0000256" key="3">
    <source>
        <dbReference type="ARBA" id="ARBA00023015"/>
    </source>
</evidence>
<keyword evidence="4 6" id="KW-0804">Transcription</keyword>
<reference evidence="9 10" key="1">
    <citation type="submission" date="2022-01" db="EMBL/GenBank/DDBJ databases">
        <authorList>
            <person name="Xiong W."/>
            <person name="Schranz E."/>
        </authorList>
    </citation>
    <scope>NUCLEOTIDE SEQUENCE [LARGE SCALE GENOMIC DNA]</scope>
</reference>
<keyword evidence="5 6" id="KW-0539">Nucleus</keyword>
<accession>A0AAU9LK40</accession>
<evidence type="ECO:0000256" key="6">
    <source>
        <dbReference type="RuleBase" id="RU367028"/>
    </source>
</evidence>
<feature type="region of interest" description="Disordered" evidence="7">
    <location>
        <begin position="130"/>
        <end position="231"/>
    </location>
</feature>
<feature type="domain" description="OVATE" evidence="8">
    <location>
        <begin position="316"/>
        <end position="375"/>
    </location>
</feature>
<feature type="compositionally biased region" description="Low complexity" evidence="7">
    <location>
        <begin position="168"/>
        <end position="185"/>
    </location>
</feature>
<evidence type="ECO:0000256" key="2">
    <source>
        <dbReference type="ARBA" id="ARBA00022491"/>
    </source>
</evidence>